<comment type="caution">
    <text evidence="1">The sequence shown here is derived from an EMBL/GenBank/DDBJ whole genome shotgun (WGS) entry which is preliminary data.</text>
</comment>
<proteinExistence type="predicted"/>
<keyword evidence="2" id="KW-1185">Reference proteome</keyword>
<evidence type="ECO:0000313" key="2">
    <source>
        <dbReference type="Proteomes" id="UP000821865"/>
    </source>
</evidence>
<sequence length="815" mass="92694">MGVLQLGVAIHRNHRCVNLLPFKRVQAGRRLAVLPSFLPSVPFLKFRFTHVVVLDMGYEVSELGFHLINLVCMCHGVAECRELVADLVRSAILLIQIGILILLKGRAALKPRERQEPECLQDPALGGHDFITFEDTTLHYVSAGNQDKPLVLLLHGFPDFWFFWKHQILDLKKDFWVVALHLRGYGRSSKPNLVFDYRGPRLVEDVRGLIVSLGKKKASIVGHDWGAVIAWWVATKYENLVDKMVIINEPYPLALRYQLEHSLSQMLMSWYFVAFQLPWLPEASFCVNDLQLLDTLHGAYDEEEREALKYAFSKPVRSAILLIQIGILILLKGRAALKPRERQEPECLQDPALGGHDFITFEEATLHYVSAGNQDKPLVLVLTWIPRLLVLLEAPDPGFKEGFLVSATWVVALDLRGYGRSSKPTLVFDYRGPRLVEDVRGLIVSLGEQPSYSNGMLISRTATKHTGMKEDTLKRFVQAITISRILYVTSFLCLSKAEKHRINIIITKAYKQSLHFPQSTANQKLIELGVHNTIDELNEAQRLAHYEGLSQTKTGCHIIRTLDIQYLAEKGAKVPIAPDLTDMLLIMHPGYNAGRRADRARSTTQQALLETHPCKKKAIIVGHDWGAVIAWWLATKYENLVDKLVIINGPHPLALRYQLEHSLSQMLMSWYFVAFQLPWLPESSFCANDLQLLDTLHGAYDEEEREALKYTFSKPGAFTGPVNYYRASFRRQSEDPFAYRQLYVPALIVWGCQDTALTNNIAALSLQYAGGGRVEYVANAGHWVHRERPKLVNDLIRRFLLDETNMRSQFKYSLN</sequence>
<dbReference type="EMBL" id="CM023476">
    <property type="protein sequence ID" value="KAH7940940.1"/>
    <property type="molecule type" value="Genomic_DNA"/>
</dbReference>
<organism evidence="1 2">
    <name type="scientific">Dermacentor silvarum</name>
    <name type="common">Tick</name>
    <dbReference type="NCBI Taxonomy" id="543639"/>
    <lineage>
        <taxon>Eukaryota</taxon>
        <taxon>Metazoa</taxon>
        <taxon>Ecdysozoa</taxon>
        <taxon>Arthropoda</taxon>
        <taxon>Chelicerata</taxon>
        <taxon>Arachnida</taxon>
        <taxon>Acari</taxon>
        <taxon>Parasitiformes</taxon>
        <taxon>Ixodida</taxon>
        <taxon>Ixodoidea</taxon>
        <taxon>Ixodidae</taxon>
        <taxon>Rhipicephalinae</taxon>
        <taxon>Dermacentor</taxon>
    </lineage>
</organism>
<dbReference type="Proteomes" id="UP000821865">
    <property type="component" value="Chromosome 7"/>
</dbReference>
<name>A0ACB8CDX6_DERSI</name>
<protein>
    <submittedName>
        <fullName evidence="1">Uncharacterized protein</fullName>
    </submittedName>
</protein>
<accession>A0ACB8CDX6</accession>
<gene>
    <name evidence="1" type="ORF">HPB49_008219</name>
</gene>
<evidence type="ECO:0000313" key="1">
    <source>
        <dbReference type="EMBL" id="KAH7940940.1"/>
    </source>
</evidence>
<reference evidence="1" key="1">
    <citation type="submission" date="2020-05" db="EMBL/GenBank/DDBJ databases">
        <title>Large-scale comparative analyses of tick genomes elucidate their genetic diversity and vector capacities.</title>
        <authorList>
            <person name="Jia N."/>
            <person name="Wang J."/>
            <person name="Shi W."/>
            <person name="Du L."/>
            <person name="Sun Y."/>
            <person name="Zhan W."/>
            <person name="Jiang J."/>
            <person name="Wang Q."/>
            <person name="Zhang B."/>
            <person name="Ji P."/>
            <person name="Sakyi L.B."/>
            <person name="Cui X."/>
            <person name="Yuan T."/>
            <person name="Jiang B."/>
            <person name="Yang W."/>
            <person name="Lam T.T.-Y."/>
            <person name="Chang Q."/>
            <person name="Ding S."/>
            <person name="Wang X."/>
            <person name="Zhu J."/>
            <person name="Ruan X."/>
            <person name="Zhao L."/>
            <person name="Wei J."/>
            <person name="Que T."/>
            <person name="Du C."/>
            <person name="Cheng J."/>
            <person name="Dai P."/>
            <person name="Han X."/>
            <person name="Huang E."/>
            <person name="Gao Y."/>
            <person name="Liu J."/>
            <person name="Shao H."/>
            <person name="Ye R."/>
            <person name="Li L."/>
            <person name="Wei W."/>
            <person name="Wang X."/>
            <person name="Wang C."/>
            <person name="Yang T."/>
            <person name="Huo Q."/>
            <person name="Li W."/>
            <person name="Guo W."/>
            <person name="Chen H."/>
            <person name="Zhou L."/>
            <person name="Ni X."/>
            <person name="Tian J."/>
            <person name="Zhou Y."/>
            <person name="Sheng Y."/>
            <person name="Liu T."/>
            <person name="Pan Y."/>
            <person name="Xia L."/>
            <person name="Li J."/>
            <person name="Zhao F."/>
            <person name="Cao W."/>
        </authorList>
    </citation>
    <scope>NUCLEOTIDE SEQUENCE</scope>
    <source>
        <strain evidence="1">Dsil-2018</strain>
    </source>
</reference>